<comment type="similarity">
    <text evidence="2 8">Belongs to the zinc-containing alcohol dehydrogenase family.</text>
</comment>
<dbReference type="EMBL" id="CAJGYM010000027">
    <property type="protein sequence ID" value="CAD6192387.1"/>
    <property type="molecule type" value="Genomic_DNA"/>
</dbReference>
<dbReference type="GO" id="GO:0005737">
    <property type="term" value="C:cytoplasm"/>
    <property type="evidence" value="ECO:0007669"/>
    <property type="project" value="TreeGrafter"/>
</dbReference>
<organism evidence="10 11">
    <name type="scientific">Caenorhabditis auriculariae</name>
    <dbReference type="NCBI Taxonomy" id="2777116"/>
    <lineage>
        <taxon>Eukaryota</taxon>
        <taxon>Metazoa</taxon>
        <taxon>Ecdysozoa</taxon>
        <taxon>Nematoda</taxon>
        <taxon>Chromadorea</taxon>
        <taxon>Rhabditida</taxon>
        <taxon>Rhabditina</taxon>
        <taxon>Rhabditomorpha</taxon>
        <taxon>Rhabditoidea</taxon>
        <taxon>Rhabditidae</taxon>
        <taxon>Peloderinae</taxon>
        <taxon>Caenorhabditis</taxon>
    </lineage>
</organism>
<keyword evidence="11" id="KW-1185">Reference proteome</keyword>
<dbReference type="EC" id="1.1.1.1" evidence="3"/>
<dbReference type="InterPro" id="IPR013154">
    <property type="entry name" value="ADH-like_N"/>
</dbReference>
<dbReference type="Pfam" id="PF00107">
    <property type="entry name" value="ADH_zinc_N"/>
    <property type="match status" value="1"/>
</dbReference>
<sequence>MAESQRALFFDEYEGPLEVRNIPIPEANDDELLVQLKYSGICHTDLHVWLGDMESMTTAPLVGGHEGAGEVIGVGAKVKDWKVGDKAGIKLFNNNCLFCEYCKNGHETSCEAKKGYGFKYPGTFEEFVVVRAVDAAKIPKDTDLAQAAPIMCAGVTVYRALKESSVEQGQIVVLTGAGGGLGSLGIQYAKAMGMRVLAIDSTDKKKLCEELGAEWFVDGFEEEKVVEKVKELTGGGAHGVVNLAVAMKPMEQSMEYVKANGTVVLVGLPKDAKMTFDATQFVFKALTLKGSLTGNRADVDSAMDFLARGAIKVPLEKVRLEDVGDVYKRMKDGKVNSRCVIDFSL</sequence>
<dbReference type="InterPro" id="IPR011032">
    <property type="entry name" value="GroES-like_sf"/>
</dbReference>
<dbReference type="GO" id="GO:0008270">
    <property type="term" value="F:zinc ion binding"/>
    <property type="evidence" value="ECO:0007669"/>
    <property type="project" value="InterPro"/>
</dbReference>
<dbReference type="Proteomes" id="UP000835052">
    <property type="component" value="Unassembled WGS sequence"/>
</dbReference>
<feature type="domain" description="Enoyl reductase (ER)" evidence="9">
    <location>
        <begin position="15"/>
        <end position="341"/>
    </location>
</feature>
<proteinExistence type="inferred from homology"/>
<dbReference type="InterPro" id="IPR002328">
    <property type="entry name" value="ADH_Zn_CS"/>
</dbReference>
<keyword evidence="4 8" id="KW-0479">Metal-binding</keyword>
<name>A0A8S1HAJ6_9PELO</name>
<dbReference type="SMART" id="SM00829">
    <property type="entry name" value="PKS_ER"/>
    <property type="match status" value="1"/>
</dbReference>
<evidence type="ECO:0000313" key="10">
    <source>
        <dbReference type="EMBL" id="CAD6192387.1"/>
    </source>
</evidence>
<dbReference type="InterPro" id="IPR013149">
    <property type="entry name" value="ADH-like_C"/>
</dbReference>
<accession>A0A8S1HAJ6</accession>
<evidence type="ECO:0000259" key="9">
    <source>
        <dbReference type="SMART" id="SM00829"/>
    </source>
</evidence>
<reference evidence="10" key="1">
    <citation type="submission" date="2020-10" db="EMBL/GenBank/DDBJ databases">
        <authorList>
            <person name="Kikuchi T."/>
        </authorList>
    </citation>
    <scope>NUCLEOTIDE SEQUENCE</scope>
    <source>
        <strain evidence="10">NKZ352</strain>
    </source>
</reference>
<dbReference type="FunFam" id="3.40.50.720:FF:000039">
    <property type="entry name" value="Alcohol dehydrogenase AdhP"/>
    <property type="match status" value="1"/>
</dbReference>
<dbReference type="InterPro" id="IPR020843">
    <property type="entry name" value="ER"/>
</dbReference>
<comment type="cofactor">
    <cofactor evidence="1 8">
        <name>Zn(2+)</name>
        <dbReference type="ChEBI" id="CHEBI:29105"/>
    </cofactor>
</comment>
<evidence type="ECO:0000256" key="3">
    <source>
        <dbReference type="ARBA" id="ARBA00013190"/>
    </source>
</evidence>
<dbReference type="OrthoDB" id="1879366at2759"/>
<protein>
    <recommendedName>
        <fullName evidence="3">alcohol dehydrogenase</fullName>
        <ecNumber evidence="3">1.1.1.1</ecNumber>
    </recommendedName>
</protein>
<dbReference type="PROSITE" id="PS00059">
    <property type="entry name" value="ADH_ZINC"/>
    <property type="match status" value="1"/>
</dbReference>
<dbReference type="AlphaFoldDB" id="A0A8S1HAJ6"/>
<evidence type="ECO:0000256" key="4">
    <source>
        <dbReference type="ARBA" id="ARBA00022723"/>
    </source>
</evidence>
<dbReference type="PANTHER" id="PTHR42940:SF3">
    <property type="entry name" value="ALCOHOL DEHYDROGENASE 1-RELATED"/>
    <property type="match status" value="1"/>
</dbReference>
<dbReference type="Gene3D" id="3.40.50.720">
    <property type="entry name" value="NAD(P)-binding Rossmann-like Domain"/>
    <property type="match status" value="1"/>
</dbReference>
<evidence type="ECO:0000256" key="5">
    <source>
        <dbReference type="ARBA" id="ARBA00022833"/>
    </source>
</evidence>
<gene>
    <name evidence="10" type="ORF">CAUJ_LOCUS8306</name>
</gene>
<dbReference type="PANTHER" id="PTHR42940">
    <property type="entry name" value="ALCOHOL DEHYDROGENASE 1-RELATED"/>
    <property type="match status" value="1"/>
</dbReference>
<dbReference type="InterPro" id="IPR036291">
    <property type="entry name" value="NAD(P)-bd_dom_sf"/>
</dbReference>
<dbReference type="SUPFAM" id="SSF51735">
    <property type="entry name" value="NAD(P)-binding Rossmann-fold domains"/>
    <property type="match status" value="1"/>
</dbReference>
<dbReference type="Pfam" id="PF08240">
    <property type="entry name" value="ADH_N"/>
    <property type="match status" value="1"/>
</dbReference>
<evidence type="ECO:0000256" key="8">
    <source>
        <dbReference type="RuleBase" id="RU361277"/>
    </source>
</evidence>
<dbReference type="GO" id="GO:0004022">
    <property type="term" value="F:alcohol dehydrogenase (NAD+) activity"/>
    <property type="evidence" value="ECO:0007669"/>
    <property type="project" value="UniProtKB-EC"/>
</dbReference>
<keyword evidence="5 8" id="KW-0862">Zinc</keyword>
<evidence type="ECO:0000313" key="11">
    <source>
        <dbReference type="Proteomes" id="UP000835052"/>
    </source>
</evidence>
<dbReference type="SUPFAM" id="SSF50129">
    <property type="entry name" value="GroES-like"/>
    <property type="match status" value="1"/>
</dbReference>
<evidence type="ECO:0000256" key="1">
    <source>
        <dbReference type="ARBA" id="ARBA00001947"/>
    </source>
</evidence>
<dbReference type="Gene3D" id="3.90.180.10">
    <property type="entry name" value="Medium-chain alcohol dehydrogenases, catalytic domain"/>
    <property type="match status" value="1"/>
</dbReference>
<evidence type="ECO:0000256" key="7">
    <source>
        <dbReference type="ARBA" id="ARBA00023027"/>
    </source>
</evidence>
<evidence type="ECO:0000256" key="2">
    <source>
        <dbReference type="ARBA" id="ARBA00008072"/>
    </source>
</evidence>
<keyword evidence="7" id="KW-0520">NAD</keyword>
<evidence type="ECO:0000256" key="6">
    <source>
        <dbReference type="ARBA" id="ARBA00023002"/>
    </source>
</evidence>
<dbReference type="CDD" id="cd08297">
    <property type="entry name" value="CAD3"/>
    <property type="match status" value="1"/>
</dbReference>
<comment type="caution">
    <text evidence="10">The sequence shown here is derived from an EMBL/GenBank/DDBJ whole genome shotgun (WGS) entry which is preliminary data.</text>
</comment>
<keyword evidence="6" id="KW-0560">Oxidoreductase</keyword>